<dbReference type="InterPro" id="IPR014349">
    <property type="entry name" value="Rieske_Fe-S_prot"/>
</dbReference>
<evidence type="ECO:0000256" key="5">
    <source>
        <dbReference type="ARBA" id="ARBA00023157"/>
    </source>
</evidence>
<accession>A0ABR8DSJ9</accession>
<proteinExistence type="predicted"/>
<sequence>MLILVKSLLDRSVDYLIIQDTPKIAEYTINPICTHLGCTVKSDLDNNHFICDCHESQYDSPAQGVHAPAKRYLPLITGVVKQNQIRLVDRDPAVDPR</sequence>
<evidence type="ECO:0000313" key="7">
    <source>
        <dbReference type="EMBL" id="MBD2531328.1"/>
    </source>
</evidence>
<reference evidence="7 8" key="1">
    <citation type="journal article" date="2020" name="ISME J.">
        <title>Comparative genomics reveals insights into cyanobacterial evolution and habitat adaptation.</title>
        <authorList>
            <person name="Chen M.Y."/>
            <person name="Teng W.K."/>
            <person name="Zhao L."/>
            <person name="Hu C.X."/>
            <person name="Zhou Y.K."/>
            <person name="Han B.P."/>
            <person name="Song L.R."/>
            <person name="Shu W.S."/>
        </authorList>
    </citation>
    <scope>NUCLEOTIDE SEQUENCE [LARGE SCALE GENOMIC DNA]</scope>
    <source>
        <strain evidence="7 8">FACHB-838</strain>
    </source>
</reference>
<keyword evidence="2" id="KW-0479">Metal-binding</keyword>
<evidence type="ECO:0000256" key="1">
    <source>
        <dbReference type="ARBA" id="ARBA00022714"/>
    </source>
</evidence>
<evidence type="ECO:0000256" key="2">
    <source>
        <dbReference type="ARBA" id="ARBA00022723"/>
    </source>
</evidence>
<dbReference type="InterPro" id="IPR036922">
    <property type="entry name" value="Rieske_2Fe-2S_sf"/>
</dbReference>
<name>A0ABR8DSJ9_9NOSO</name>
<keyword evidence="1" id="KW-0001">2Fe-2S</keyword>
<dbReference type="PROSITE" id="PS51296">
    <property type="entry name" value="RIESKE"/>
    <property type="match status" value="1"/>
</dbReference>
<dbReference type="Proteomes" id="UP000623440">
    <property type="component" value="Unassembled WGS sequence"/>
</dbReference>
<gene>
    <name evidence="7" type="ORF">H6G97_17735</name>
</gene>
<comment type="caution">
    <text evidence="7">The sequence shown here is derived from an EMBL/GenBank/DDBJ whole genome shotgun (WGS) entry which is preliminary data.</text>
</comment>
<evidence type="ECO:0000259" key="6">
    <source>
        <dbReference type="PROSITE" id="PS51296"/>
    </source>
</evidence>
<evidence type="ECO:0000256" key="4">
    <source>
        <dbReference type="ARBA" id="ARBA00023014"/>
    </source>
</evidence>
<dbReference type="Pfam" id="PF00355">
    <property type="entry name" value="Rieske"/>
    <property type="match status" value="1"/>
</dbReference>
<keyword evidence="5" id="KW-1015">Disulfide bond</keyword>
<keyword evidence="3" id="KW-0408">Iron</keyword>
<dbReference type="EMBL" id="JACJSI010000033">
    <property type="protein sequence ID" value="MBD2531328.1"/>
    <property type="molecule type" value="Genomic_DNA"/>
</dbReference>
<organism evidence="7 8">
    <name type="scientific">Nostoc flagelliforme FACHB-838</name>
    <dbReference type="NCBI Taxonomy" id="2692904"/>
    <lineage>
        <taxon>Bacteria</taxon>
        <taxon>Bacillati</taxon>
        <taxon>Cyanobacteriota</taxon>
        <taxon>Cyanophyceae</taxon>
        <taxon>Nostocales</taxon>
        <taxon>Nostocaceae</taxon>
        <taxon>Nostoc</taxon>
    </lineage>
</organism>
<dbReference type="Gene3D" id="2.102.10.10">
    <property type="entry name" value="Rieske [2Fe-2S] iron-sulphur domain"/>
    <property type="match status" value="1"/>
</dbReference>
<keyword evidence="8" id="KW-1185">Reference proteome</keyword>
<dbReference type="SUPFAM" id="SSF50022">
    <property type="entry name" value="ISP domain"/>
    <property type="match status" value="1"/>
</dbReference>
<protein>
    <submittedName>
        <fullName evidence="7">Rieske 2Fe-2S domain-containing protein</fullName>
    </submittedName>
</protein>
<evidence type="ECO:0000256" key="3">
    <source>
        <dbReference type="ARBA" id="ARBA00023004"/>
    </source>
</evidence>
<feature type="domain" description="Rieske" evidence="6">
    <location>
        <begin position="27"/>
        <end position="87"/>
    </location>
</feature>
<dbReference type="PANTHER" id="PTHR10134">
    <property type="entry name" value="CYTOCHROME B-C1 COMPLEX SUBUNIT RIESKE, MITOCHONDRIAL"/>
    <property type="match status" value="1"/>
</dbReference>
<keyword evidence="4" id="KW-0411">Iron-sulfur</keyword>
<evidence type="ECO:0000313" key="8">
    <source>
        <dbReference type="Proteomes" id="UP000623440"/>
    </source>
</evidence>
<dbReference type="InterPro" id="IPR017941">
    <property type="entry name" value="Rieske_2Fe-2S"/>
</dbReference>